<name>A0A4P2QJB1_SORCE</name>
<feature type="compositionally biased region" description="Basic and acidic residues" evidence="1">
    <location>
        <begin position="85"/>
        <end position="100"/>
    </location>
</feature>
<organism evidence="2 3">
    <name type="scientific">Sorangium cellulosum</name>
    <name type="common">Polyangium cellulosum</name>
    <dbReference type="NCBI Taxonomy" id="56"/>
    <lineage>
        <taxon>Bacteria</taxon>
        <taxon>Pseudomonadati</taxon>
        <taxon>Myxococcota</taxon>
        <taxon>Polyangia</taxon>
        <taxon>Polyangiales</taxon>
        <taxon>Polyangiaceae</taxon>
        <taxon>Sorangium</taxon>
    </lineage>
</organism>
<proteinExistence type="predicted"/>
<protein>
    <submittedName>
        <fullName evidence="2">Uncharacterized protein</fullName>
    </submittedName>
</protein>
<dbReference type="GO" id="GO:0016787">
    <property type="term" value="F:hydrolase activity"/>
    <property type="evidence" value="ECO:0007669"/>
    <property type="project" value="InterPro"/>
</dbReference>
<dbReference type="AlphaFoldDB" id="A0A4P2QJB1"/>
<reference evidence="2 3" key="1">
    <citation type="submission" date="2015-09" db="EMBL/GenBank/DDBJ databases">
        <title>Sorangium comparison.</title>
        <authorList>
            <person name="Zaburannyi N."/>
            <person name="Bunk B."/>
            <person name="Overmann J."/>
            <person name="Mueller R."/>
        </authorList>
    </citation>
    <scope>NUCLEOTIDE SEQUENCE [LARGE SCALE GENOMIC DNA]</scope>
    <source>
        <strain evidence="2 3">So ce836</strain>
    </source>
</reference>
<evidence type="ECO:0000313" key="2">
    <source>
        <dbReference type="EMBL" id="AUX29766.1"/>
    </source>
</evidence>
<evidence type="ECO:0000313" key="3">
    <source>
        <dbReference type="Proteomes" id="UP000295497"/>
    </source>
</evidence>
<sequence length="114" mass="12308">MPPLLVVPGDSGSGPRHWQTGWEQKLPFAAIADDPPGLRAVEPTRGSPRPRAAARCGRRTQTHGRGCPFARAASSGRSRYRRGPTRPDPRTAGRPRDRHPPRGSAAAFGGCPRR</sequence>
<dbReference type="Proteomes" id="UP000295497">
    <property type="component" value="Chromosome"/>
</dbReference>
<dbReference type="EMBL" id="CP012672">
    <property type="protein sequence ID" value="AUX29766.1"/>
    <property type="molecule type" value="Genomic_DNA"/>
</dbReference>
<feature type="compositionally biased region" description="Low complexity" evidence="1">
    <location>
        <begin position="43"/>
        <end position="55"/>
    </location>
</feature>
<dbReference type="InterPro" id="IPR010662">
    <property type="entry name" value="RBBP9/YdeN"/>
</dbReference>
<feature type="region of interest" description="Disordered" evidence="1">
    <location>
        <begin position="33"/>
        <end position="114"/>
    </location>
</feature>
<dbReference type="Pfam" id="PF06821">
    <property type="entry name" value="Ser_hydrolase"/>
    <property type="match status" value="1"/>
</dbReference>
<gene>
    <name evidence="2" type="ORF">SOCE836_018590</name>
</gene>
<accession>A0A4P2QJB1</accession>
<evidence type="ECO:0000256" key="1">
    <source>
        <dbReference type="SAM" id="MobiDB-lite"/>
    </source>
</evidence>